<dbReference type="Proteomes" id="UP000322981">
    <property type="component" value="Unassembled WGS sequence"/>
</dbReference>
<dbReference type="Gene3D" id="1.20.5.2950">
    <property type="match status" value="1"/>
</dbReference>
<comment type="caution">
    <text evidence="2">The sequence shown here is derived from an EMBL/GenBank/DDBJ whole genome shotgun (WGS) entry which is preliminary data.</text>
</comment>
<sequence length="105" mass="12474">MDDTLKRLLDAEMRAERLAQEAEQEQERIIQDAMAEARAEDERFTARVPDLHRAFIRKSEERAEQTIAELKRRYDERHVRLRDMAEAHEQDALQEAFAVLLDPNR</sequence>
<gene>
    <name evidence="2" type="ORF">F2Q65_10475</name>
</gene>
<proteinExistence type="predicted"/>
<accession>A0A5M8FKK6</accession>
<protein>
    <submittedName>
        <fullName evidence="2">ATPase</fullName>
    </submittedName>
</protein>
<reference evidence="2 3" key="1">
    <citation type="submission" date="2019-09" db="EMBL/GenBank/DDBJ databases">
        <title>Whole-genome sequence of the purple sulfur bacterium Thiohalocapsa marina DSM 19078.</title>
        <authorList>
            <person name="Kyndt J.A."/>
            <person name="Meyer T.E."/>
        </authorList>
    </citation>
    <scope>NUCLEOTIDE SEQUENCE [LARGE SCALE GENOMIC DNA]</scope>
    <source>
        <strain evidence="2 3">DSM 19078</strain>
    </source>
</reference>
<feature type="coiled-coil region" evidence="1">
    <location>
        <begin position="1"/>
        <end position="73"/>
    </location>
</feature>
<evidence type="ECO:0000256" key="1">
    <source>
        <dbReference type="SAM" id="Coils"/>
    </source>
</evidence>
<dbReference type="OrthoDB" id="5771387at2"/>
<dbReference type="RefSeq" id="WP_150093214.1">
    <property type="nucleotide sequence ID" value="NZ_JBFUOH010000006.1"/>
</dbReference>
<name>A0A5M8FKK6_9GAMM</name>
<evidence type="ECO:0000313" key="3">
    <source>
        <dbReference type="Proteomes" id="UP000322981"/>
    </source>
</evidence>
<evidence type="ECO:0000313" key="2">
    <source>
        <dbReference type="EMBL" id="KAA6185014.1"/>
    </source>
</evidence>
<dbReference type="EMBL" id="VWXX01000014">
    <property type="protein sequence ID" value="KAA6185014.1"/>
    <property type="molecule type" value="Genomic_DNA"/>
</dbReference>
<dbReference type="AlphaFoldDB" id="A0A5M8FKK6"/>
<keyword evidence="1" id="KW-0175">Coiled coil</keyword>
<organism evidence="2 3">
    <name type="scientific">Thiohalocapsa marina</name>
    <dbReference type="NCBI Taxonomy" id="424902"/>
    <lineage>
        <taxon>Bacteria</taxon>
        <taxon>Pseudomonadati</taxon>
        <taxon>Pseudomonadota</taxon>
        <taxon>Gammaproteobacteria</taxon>
        <taxon>Chromatiales</taxon>
        <taxon>Chromatiaceae</taxon>
        <taxon>Thiohalocapsa</taxon>
    </lineage>
</organism>
<keyword evidence="3" id="KW-1185">Reference proteome</keyword>